<dbReference type="EMBL" id="LCTW02000068">
    <property type="protein sequence ID" value="KXX80121.1"/>
    <property type="molecule type" value="Genomic_DNA"/>
</dbReference>
<accession>A0A175W9K0</accession>
<sequence>MDSQADAQAGYPEIYVGPTCHVQTAASRLYFAAYQDRVYVFQPQRAPRILPPPSLILHPRPSKLAVLYGGYIDKVFGHQINHMIVGNLGNLEIVLFAYDDGDVTAYYTHAITRCIAANSDHAHAHGRGHSRTAHPKPFFHDNVGMSAWGLAVHEQSRLIAVGSNLHEVTVFAFAVSRNRATIKSPEVGKSPSAPPDRAALELQRHFQSRTRTWRITLPLGRQGSNIPNLAFVDDEAGEADKVVAVDIYGNAWLLDIWRIGACPVHWPDYPVRDRMQPSTRGWGVVVLPDSSFRPTKTIREALGLPANEIVSMRAGWLETTCSLYYIKDLAPDAGRVLMHRAQYDYAGVHSGKKKGDSILDDDFNMWETTSESEDEPDDTAMAPEPTAVLPPQSTTSGTWSGKLPVDDPLCDAAVSKIEVAAGAQLSRSIIPSFGEVRRLDGNTSQHTEFSKLSDARQEKTNAIEFGKAELPAHLVKGFCLLRTSQMDIELQPFDRTETSIVCKYVLTSHNPLGVSTPLEHYLERVNMMIHVPELNLVVAGSQVGRVALIIPTKTTRRFQHITVRRGFRVECVLPRRSEDALRPACTLIGIAMSPVPNDRASRLNLHPPRGSTPPIMYRLMLHYRDHTILMYDISRGLDDGDLMIF</sequence>
<feature type="region of interest" description="Disordered" evidence="1">
    <location>
        <begin position="368"/>
        <end position="400"/>
    </location>
</feature>
<organism evidence="2 3">
    <name type="scientific">Madurella mycetomatis</name>
    <dbReference type="NCBI Taxonomy" id="100816"/>
    <lineage>
        <taxon>Eukaryota</taxon>
        <taxon>Fungi</taxon>
        <taxon>Dikarya</taxon>
        <taxon>Ascomycota</taxon>
        <taxon>Pezizomycotina</taxon>
        <taxon>Sordariomycetes</taxon>
        <taxon>Sordariomycetidae</taxon>
        <taxon>Sordariales</taxon>
        <taxon>Sordariales incertae sedis</taxon>
        <taxon>Madurella</taxon>
    </lineage>
</organism>
<gene>
    <name evidence="2" type="ORF">MMYC01_204328</name>
</gene>
<evidence type="ECO:0000313" key="3">
    <source>
        <dbReference type="Proteomes" id="UP000078237"/>
    </source>
</evidence>
<feature type="compositionally biased region" description="Acidic residues" evidence="1">
    <location>
        <begin position="368"/>
        <end position="378"/>
    </location>
</feature>
<evidence type="ECO:0000256" key="1">
    <source>
        <dbReference type="SAM" id="MobiDB-lite"/>
    </source>
</evidence>
<protein>
    <submittedName>
        <fullName evidence="2">Uncharacterized protein</fullName>
    </submittedName>
</protein>
<name>A0A175W9K0_9PEZI</name>
<dbReference type="Proteomes" id="UP000078237">
    <property type="component" value="Unassembled WGS sequence"/>
</dbReference>
<dbReference type="OrthoDB" id="5591786at2759"/>
<dbReference type="InterPro" id="IPR014839">
    <property type="entry name" value="Crt10"/>
</dbReference>
<dbReference type="VEuPathDB" id="FungiDB:MMYC01_204328"/>
<dbReference type="STRING" id="100816.A0A175W9K0"/>
<proteinExistence type="predicted"/>
<comment type="caution">
    <text evidence="2">The sequence shown here is derived from an EMBL/GenBank/DDBJ whole genome shotgun (WGS) entry which is preliminary data.</text>
</comment>
<evidence type="ECO:0000313" key="2">
    <source>
        <dbReference type="EMBL" id="KXX80121.1"/>
    </source>
</evidence>
<reference evidence="2 3" key="1">
    <citation type="journal article" date="2016" name="Genome Announc.">
        <title>Genome Sequence of Madurella mycetomatis mm55, Isolated from a Human Mycetoma Case in Sudan.</title>
        <authorList>
            <person name="Smit S."/>
            <person name="Derks M.F."/>
            <person name="Bervoets S."/>
            <person name="Fahal A."/>
            <person name="van Leeuwen W."/>
            <person name="van Belkum A."/>
            <person name="van de Sande W.W."/>
        </authorList>
    </citation>
    <scope>NUCLEOTIDE SEQUENCE [LARGE SCALE GENOMIC DNA]</scope>
    <source>
        <strain evidence="3">mm55</strain>
    </source>
</reference>
<dbReference type="Pfam" id="PF08728">
    <property type="entry name" value="CRT10"/>
    <property type="match status" value="1"/>
</dbReference>
<keyword evidence="3" id="KW-1185">Reference proteome</keyword>
<dbReference type="AlphaFoldDB" id="A0A175W9K0"/>